<dbReference type="OrthoDB" id="5386823at2759"/>
<dbReference type="Proteomes" id="UP000800097">
    <property type="component" value="Unassembled WGS sequence"/>
</dbReference>
<protein>
    <submittedName>
        <fullName evidence="2">Uncharacterized protein</fullName>
    </submittedName>
</protein>
<feature type="region of interest" description="Disordered" evidence="1">
    <location>
        <begin position="1"/>
        <end position="121"/>
    </location>
</feature>
<evidence type="ECO:0000313" key="2">
    <source>
        <dbReference type="EMBL" id="KAF2281602.1"/>
    </source>
</evidence>
<dbReference type="EMBL" id="ML986484">
    <property type="protein sequence ID" value="KAF2281602.1"/>
    <property type="molecule type" value="Genomic_DNA"/>
</dbReference>
<evidence type="ECO:0000313" key="3">
    <source>
        <dbReference type="Proteomes" id="UP000800097"/>
    </source>
</evidence>
<dbReference type="AlphaFoldDB" id="A0A6A6JYD5"/>
<organism evidence="2 3">
    <name type="scientific">Westerdykella ornata</name>
    <dbReference type="NCBI Taxonomy" id="318751"/>
    <lineage>
        <taxon>Eukaryota</taxon>
        <taxon>Fungi</taxon>
        <taxon>Dikarya</taxon>
        <taxon>Ascomycota</taxon>
        <taxon>Pezizomycotina</taxon>
        <taxon>Dothideomycetes</taxon>
        <taxon>Pleosporomycetidae</taxon>
        <taxon>Pleosporales</taxon>
        <taxon>Sporormiaceae</taxon>
        <taxon>Westerdykella</taxon>
    </lineage>
</organism>
<dbReference type="RefSeq" id="XP_033659139.1">
    <property type="nucleotide sequence ID" value="XM_033794749.1"/>
</dbReference>
<proteinExistence type="predicted"/>
<keyword evidence="3" id="KW-1185">Reference proteome</keyword>
<gene>
    <name evidence="2" type="ORF">EI97DRAFT_34296</name>
</gene>
<name>A0A6A6JYD5_WESOR</name>
<reference evidence="2" key="1">
    <citation type="journal article" date="2020" name="Stud. Mycol.">
        <title>101 Dothideomycetes genomes: a test case for predicting lifestyles and emergence of pathogens.</title>
        <authorList>
            <person name="Haridas S."/>
            <person name="Albert R."/>
            <person name="Binder M."/>
            <person name="Bloem J."/>
            <person name="Labutti K."/>
            <person name="Salamov A."/>
            <person name="Andreopoulos B."/>
            <person name="Baker S."/>
            <person name="Barry K."/>
            <person name="Bills G."/>
            <person name="Bluhm B."/>
            <person name="Cannon C."/>
            <person name="Castanera R."/>
            <person name="Culley D."/>
            <person name="Daum C."/>
            <person name="Ezra D."/>
            <person name="Gonzalez J."/>
            <person name="Henrissat B."/>
            <person name="Kuo A."/>
            <person name="Liang C."/>
            <person name="Lipzen A."/>
            <person name="Lutzoni F."/>
            <person name="Magnuson J."/>
            <person name="Mondo S."/>
            <person name="Nolan M."/>
            <person name="Ohm R."/>
            <person name="Pangilinan J."/>
            <person name="Park H.-J."/>
            <person name="Ramirez L."/>
            <person name="Alfaro M."/>
            <person name="Sun H."/>
            <person name="Tritt A."/>
            <person name="Yoshinaga Y."/>
            <person name="Zwiers L.-H."/>
            <person name="Turgeon B."/>
            <person name="Goodwin S."/>
            <person name="Spatafora J."/>
            <person name="Crous P."/>
            <person name="Grigoriev I."/>
        </authorList>
    </citation>
    <scope>NUCLEOTIDE SEQUENCE</scope>
    <source>
        <strain evidence="2">CBS 379.55</strain>
    </source>
</reference>
<sequence length="121" mass="12274">MSSNPNVVDIGPGGQQTPYESAATHIQPHAKQSGVLGGSAKNTKDAPAYSSTSTSSNDDDTTDVGPTVKEQRHSGPAGQTTGRIGVAGGSNVDEGTTEEPGKARREQGYGGESDMDRSIGA</sequence>
<evidence type="ECO:0000256" key="1">
    <source>
        <dbReference type="SAM" id="MobiDB-lite"/>
    </source>
</evidence>
<accession>A0A6A6JYD5</accession>
<dbReference type="GeneID" id="54547924"/>